<organism evidence="12 13">
    <name type="scientific">Ambrosia artemisiifolia</name>
    <name type="common">Common ragweed</name>
    <dbReference type="NCBI Taxonomy" id="4212"/>
    <lineage>
        <taxon>Eukaryota</taxon>
        <taxon>Viridiplantae</taxon>
        <taxon>Streptophyta</taxon>
        <taxon>Embryophyta</taxon>
        <taxon>Tracheophyta</taxon>
        <taxon>Spermatophyta</taxon>
        <taxon>Magnoliopsida</taxon>
        <taxon>eudicotyledons</taxon>
        <taxon>Gunneridae</taxon>
        <taxon>Pentapetalae</taxon>
        <taxon>asterids</taxon>
        <taxon>campanulids</taxon>
        <taxon>Asterales</taxon>
        <taxon>Asteraceae</taxon>
        <taxon>Asteroideae</taxon>
        <taxon>Heliantheae alliance</taxon>
        <taxon>Heliantheae</taxon>
        <taxon>Ambrosia</taxon>
    </lineage>
</organism>
<dbReference type="GO" id="GO:0005524">
    <property type="term" value="F:ATP binding"/>
    <property type="evidence" value="ECO:0007669"/>
    <property type="project" value="UniProtKB-KW"/>
</dbReference>
<evidence type="ECO:0000256" key="5">
    <source>
        <dbReference type="ARBA" id="ARBA00022840"/>
    </source>
</evidence>
<protein>
    <recommendedName>
        <fullName evidence="14">ABC transporter D family member 2, chloroplastic</fullName>
    </recommendedName>
</protein>
<dbReference type="Pfam" id="PF06472">
    <property type="entry name" value="ABC_membrane_2"/>
    <property type="match status" value="1"/>
</dbReference>
<dbReference type="PROSITE" id="PS50893">
    <property type="entry name" value="ABC_TRANSPORTER_2"/>
    <property type="match status" value="1"/>
</dbReference>
<name>A0AAD5C7G0_AMBAR</name>
<keyword evidence="5" id="KW-0067">ATP-binding</keyword>
<evidence type="ECO:0000256" key="9">
    <source>
        <dbReference type="SAM" id="Phobius"/>
    </source>
</evidence>
<dbReference type="InterPro" id="IPR036640">
    <property type="entry name" value="ABC1_TM_sf"/>
</dbReference>
<dbReference type="Proteomes" id="UP001206925">
    <property type="component" value="Unassembled WGS sequence"/>
</dbReference>
<evidence type="ECO:0000256" key="6">
    <source>
        <dbReference type="ARBA" id="ARBA00022989"/>
    </source>
</evidence>
<dbReference type="InterPro" id="IPR003439">
    <property type="entry name" value="ABC_transporter-like_ATP-bd"/>
</dbReference>
<reference evidence="12" key="1">
    <citation type="submission" date="2022-06" db="EMBL/GenBank/DDBJ databases">
        <title>Uncovering the hologenomic basis of an extraordinary plant invasion.</title>
        <authorList>
            <person name="Bieker V.C."/>
            <person name="Martin M.D."/>
            <person name="Gilbert T."/>
            <person name="Hodgins K."/>
            <person name="Battlay P."/>
            <person name="Petersen B."/>
            <person name="Wilson J."/>
        </authorList>
    </citation>
    <scope>NUCLEOTIDE SEQUENCE</scope>
    <source>
        <strain evidence="12">AA19_3_7</strain>
        <tissue evidence="12">Leaf</tissue>
    </source>
</reference>
<keyword evidence="13" id="KW-1185">Reference proteome</keyword>
<dbReference type="PANTHER" id="PTHR11384">
    <property type="entry name" value="ATP-BINDING CASSETTE, SUB-FAMILY D MEMBER"/>
    <property type="match status" value="1"/>
</dbReference>
<keyword evidence="7 9" id="KW-0472">Membrane</keyword>
<dbReference type="InterPro" id="IPR003593">
    <property type="entry name" value="AAA+_ATPase"/>
</dbReference>
<evidence type="ECO:0000256" key="4">
    <source>
        <dbReference type="ARBA" id="ARBA00022741"/>
    </source>
</evidence>
<dbReference type="PROSITE" id="PS00211">
    <property type="entry name" value="ABC_TRANSPORTER_1"/>
    <property type="match status" value="1"/>
</dbReference>
<evidence type="ECO:0008006" key="14">
    <source>
        <dbReference type="Google" id="ProtNLM"/>
    </source>
</evidence>
<feature type="compositionally biased region" description="Pro residues" evidence="8">
    <location>
        <begin position="19"/>
        <end position="29"/>
    </location>
</feature>
<feature type="domain" description="ABC transmembrane type-1" evidence="11">
    <location>
        <begin position="71"/>
        <end position="354"/>
    </location>
</feature>
<dbReference type="InterPro" id="IPR011527">
    <property type="entry name" value="ABC1_TM_dom"/>
</dbReference>
<feature type="transmembrane region" description="Helical" evidence="9">
    <location>
        <begin position="110"/>
        <end position="130"/>
    </location>
</feature>
<dbReference type="SUPFAM" id="SSF90123">
    <property type="entry name" value="ABC transporter transmembrane region"/>
    <property type="match status" value="1"/>
</dbReference>
<dbReference type="GO" id="GO:0016020">
    <property type="term" value="C:membrane"/>
    <property type="evidence" value="ECO:0007669"/>
    <property type="project" value="InterPro"/>
</dbReference>
<keyword evidence="2" id="KW-0813">Transport</keyword>
<comment type="caution">
    <text evidence="12">The sequence shown here is derived from an EMBL/GenBank/DDBJ whole genome shotgun (WGS) entry which is preliminary data.</text>
</comment>
<dbReference type="EMBL" id="JAMZMK010009204">
    <property type="protein sequence ID" value="KAI7736726.1"/>
    <property type="molecule type" value="Genomic_DNA"/>
</dbReference>
<dbReference type="GO" id="GO:0140359">
    <property type="term" value="F:ABC-type transporter activity"/>
    <property type="evidence" value="ECO:0007669"/>
    <property type="project" value="InterPro"/>
</dbReference>
<evidence type="ECO:0000256" key="1">
    <source>
        <dbReference type="ARBA" id="ARBA00008575"/>
    </source>
</evidence>
<accession>A0AAD5C7G0</accession>
<feature type="region of interest" description="Disordered" evidence="8">
    <location>
        <begin position="1"/>
        <end position="40"/>
    </location>
</feature>
<evidence type="ECO:0000259" key="10">
    <source>
        <dbReference type="PROSITE" id="PS50893"/>
    </source>
</evidence>
<evidence type="ECO:0000259" key="11">
    <source>
        <dbReference type="PROSITE" id="PS50929"/>
    </source>
</evidence>
<evidence type="ECO:0000256" key="8">
    <source>
        <dbReference type="SAM" id="MobiDB-lite"/>
    </source>
</evidence>
<feature type="transmembrane region" description="Helical" evidence="9">
    <location>
        <begin position="211"/>
        <end position="230"/>
    </location>
</feature>
<dbReference type="Gene3D" id="3.40.50.300">
    <property type="entry name" value="P-loop containing nucleotide triphosphate hydrolases"/>
    <property type="match status" value="1"/>
</dbReference>
<dbReference type="InterPro" id="IPR017871">
    <property type="entry name" value="ABC_transporter-like_CS"/>
</dbReference>
<dbReference type="PROSITE" id="PS50929">
    <property type="entry name" value="ABC_TM1F"/>
    <property type="match status" value="1"/>
</dbReference>
<sequence length="686" mass="77461">MEQQRHKFIPLSTSSTSPVDPPLTPPLPQPSADENVPRKGPDLPTLYRRFYKIAAPYWFSDDYVQARTRLAIVFALSLGTTGINVGFNFLGRDFYNALADKDQAQFKKQLLYYIVAFAGGIPIFVIKDYARETLALRWRAWMTKYYLEGYLKNQTFYHIQSQSMVDNPDQRIVDDLGSFTETALSFSLTLFNALLDLISFSNILYSIYPPLFGVLLLYSIAGTAISIFLGKELVNLNFLQEKMEADFRYGLVRVRENAESIAFYGGEENEFKLLLRMFRRAFENFTKLLISTRNLEFFTSSYRYFIQILPAAVVSPMYFSGKIEFGVITQSVSAFNHILGDFSLIVFQFQALSAFSAVIDRLGEFDDVLDYTSTNDPLEPFDEIQLTYINVKDSPFFLSKTSSGAQKLLEIESLSVQTPTNKALLIRDLSLTVCSNEHLLVTGPSGTGKTSLLRAIAGLWRIGRGKITFYAKYTPNVAPNESSKTVDIHNDDKRSKYRDFKGVFFLPQRPYMVLGTLRQQLLYPTWPSVQDSTSSSSKSNDLLPFFEDASGPAVLNAPLLQPNTDDLIKALEDVRLGYLLARFSGLDTVNEWSSVLSLGEQQRLAFARLLLSRPDLVLLDESTSALDEANEAHVYEKVNAAGITYISIGHRTSLGKFHKKALQITPMNLESKQPNWSIKESLVFDS</sequence>
<evidence type="ECO:0000313" key="13">
    <source>
        <dbReference type="Proteomes" id="UP001206925"/>
    </source>
</evidence>
<comment type="similarity">
    <text evidence="1">Belongs to the ABC transporter superfamily. ABCD family. Peroxisomal fatty acyl CoA transporter (TC 3.A.1.203) subfamily.</text>
</comment>
<dbReference type="InterPro" id="IPR050835">
    <property type="entry name" value="ABC_transporter_sub-D"/>
</dbReference>
<dbReference type="InterPro" id="IPR027417">
    <property type="entry name" value="P-loop_NTPase"/>
</dbReference>
<gene>
    <name evidence="12" type="ORF">M8C21_025801</name>
</gene>
<dbReference type="GO" id="GO:0016887">
    <property type="term" value="F:ATP hydrolysis activity"/>
    <property type="evidence" value="ECO:0007669"/>
    <property type="project" value="InterPro"/>
</dbReference>
<feature type="domain" description="ABC transporter" evidence="10">
    <location>
        <begin position="409"/>
        <end position="685"/>
    </location>
</feature>
<dbReference type="Gene3D" id="1.20.1560.10">
    <property type="entry name" value="ABC transporter type 1, transmembrane domain"/>
    <property type="match status" value="1"/>
</dbReference>
<evidence type="ECO:0000256" key="3">
    <source>
        <dbReference type="ARBA" id="ARBA00022692"/>
    </source>
</evidence>
<dbReference type="Pfam" id="PF00005">
    <property type="entry name" value="ABC_tran"/>
    <property type="match status" value="1"/>
</dbReference>
<dbReference type="SUPFAM" id="SSF52540">
    <property type="entry name" value="P-loop containing nucleoside triphosphate hydrolases"/>
    <property type="match status" value="1"/>
</dbReference>
<keyword evidence="6 9" id="KW-1133">Transmembrane helix</keyword>
<dbReference type="SMART" id="SM00382">
    <property type="entry name" value="AAA"/>
    <property type="match status" value="1"/>
</dbReference>
<evidence type="ECO:0000256" key="2">
    <source>
        <dbReference type="ARBA" id="ARBA00022448"/>
    </source>
</evidence>
<evidence type="ECO:0000313" key="12">
    <source>
        <dbReference type="EMBL" id="KAI7736726.1"/>
    </source>
</evidence>
<feature type="transmembrane region" description="Helical" evidence="9">
    <location>
        <begin position="70"/>
        <end position="90"/>
    </location>
</feature>
<dbReference type="CDD" id="cd03223">
    <property type="entry name" value="ABCD_peroxisomal_ALDP"/>
    <property type="match status" value="1"/>
</dbReference>
<evidence type="ECO:0000256" key="7">
    <source>
        <dbReference type="ARBA" id="ARBA00023136"/>
    </source>
</evidence>
<dbReference type="AlphaFoldDB" id="A0AAD5C7G0"/>
<proteinExistence type="inferred from homology"/>
<keyword evidence="4" id="KW-0547">Nucleotide-binding</keyword>
<dbReference type="PANTHER" id="PTHR11384:SF59">
    <property type="entry name" value="LYSOSOMAL COBALAMIN TRANSPORTER ABCD4"/>
    <property type="match status" value="1"/>
</dbReference>
<keyword evidence="3 9" id="KW-0812">Transmembrane</keyword>